<keyword evidence="3" id="KW-0378">Hydrolase</keyword>
<dbReference type="PROSITE" id="PS51935">
    <property type="entry name" value="NLPC_P60"/>
    <property type="match status" value="1"/>
</dbReference>
<organism evidence="7 8">
    <name type="scientific">Tessaracoccus antarcticus</name>
    <dbReference type="NCBI Taxonomy" id="2479848"/>
    <lineage>
        <taxon>Bacteria</taxon>
        <taxon>Bacillati</taxon>
        <taxon>Actinomycetota</taxon>
        <taxon>Actinomycetes</taxon>
        <taxon>Propionibacteriales</taxon>
        <taxon>Propionibacteriaceae</taxon>
        <taxon>Tessaracoccus</taxon>
    </lineage>
</organism>
<keyword evidence="2" id="KW-0645">Protease</keyword>
<accession>A0A3M0GK57</accession>
<evidence type="ECO:0000313" key="7">
    <source>
        <dbReference type="EMBL" id="RMB61529.1"/>
    </source>
</evidence>
<dbReference type="GO" id="GO:0008234">
    <property type="term" value="F:cysteine-type peptidase activity"/>
    <property type="evidence" value="ECO:0007669"/>
    <property type="project" value="UniProtKB-KW"/>
</dbReference>
<dbReference type="Pfam" id="PF00877">
    <property type="entry name" value="NLPC_P60"/>
    <property type="match status" value="1"/>
</dbReference>
<feature type="chain" id="PRO_5018226025" evidence="5">
    <location>
        <begin position="45"/>
        <end position="320"/>
    </location>
</feature>
<evidence type="ECO:0000256" key="2">
    <source>
        <dbReference type="ARBA" id="ARBA00022670"/>
    </source>
</evidence>
<dbReference type="PANTHER" id="PTHR47359:SF3">
    <property type="entry name" value="NLP_P60 DOMAIN-CONTAINING PROTEIN-RELATED"/>
    <property type="match status" value="1"/>
</dbReference>
<comment type="similarity">
    <text evidence="1">Belongs to the peptidase C40 family.</text>
</comment>
<dbReference type="PANTHER" id="PTHR47359">
    <property type="entry name" value="PEPTIDOGLYCAN DL-ENDOPEPTIDASE CWLO"/>
    <property type="match status" value="1"/>
</dbReference>
<keyword evidence="4" id="KW-0788">Thiol protease</keyword>
<dbReference type="OrthoDB" id="5177647at2"/>
<comment type="caution">
    <text evidence="7">The sequence shown here is derived from an EMBL/GenBank/DDBJ whole genome shotgun (WGS) entry which is preliminary data.</text>
</comment>
<dbReference type="InterPro" id="IPR051794">
    <property type="entry name" value="PG_Endopeptidase_C40"/>
</dbReference>
<dbReference type="EMBL" id="REFW01000001">
    <property type="protein sequence ID" value="RMB61529.1"/>
    <property type="molecule type" value="Genomic_DNA"/>
</dbReference>
<dbReference type="InterPro" id="IPR000064">
    <property type="entry name" value="NLP_P60_dom"/>
</dbReference>
<dbReference type="AlphaFoldDB" id="A0A3M0GK57"/>
<protein>
    <submittedName>
        <fullName evidence="7">NlpC/P60 family protein</fullName>
    </submittedName>
</protein>
<evidence type="ECO:0000259" key="6">
    <source>
        <dbReference type="PROSITE" id="PS51935"/>
    </source>
</evidence>
<feature type="signal peptide" evidence="5">
    <location>
        <begin position="1"/>
        <end position="44"/>
    </location>
</feature>
<dbReference type="Gene3D" id="3.90.1720.10">
    <property type="entry name" value="endopeptidase domain like (from Nostoc punctiforme)"/>
    <property type="match status" value="1"/>
</dbReference>
<evidence type="ECO:0000256" key="1">
    <source>
        <dbReference type="ARBA" id="ARBA00007074"/>
    </source>
</evidence>
<reference evidence="7 8" key="1">
    <citation type="submission" date="2018-10" db="EMBL/GenBank/DDBJ databases">
        <title>Tessaracoccus antarcticuss sp. nov., isolated from sediment.</title>
        <authorList>
            <person name="Zhou L.Y."/>
            <person name="Du Z.J."/>
        </authorList>
    </citation>
    <scope>NUCLEOTIDE SEQUENCE [LARGE SCALE GENOMIC DNA]</scope>
    <source>
        <strain evidence="7 8">JDX10</strain>
    </source>
</reference>
<keyword evidence="8" id="KW-1185">Reference proteome</keyword>
<name>A0A3M0GK57_9ACTN</name>
<evidence type="ECO:0000313" key="8">
    <source>
        <dbReference type="Proteomes" id="UP000275256"/>
    </source>
</evidence>
<keyword evidence="5" id="KW-0732">Signal</keyword>
<feature type="domain" description="NlpC/P60" evidence="6">
    <location>
        <begin position="205"/>
        <end position="320"/>
    </location>
</feature>
<proteinExistence type="inferred from homology"/>
<dbReference type="SUPFAM" id="SSF54001">
    <property type="entry name" value="Cysteine proteinases"/>
    <property type="match status" value="1"/>
</dbReference>
<evidence type="ECO:0000256" key="5">
    <source>
        <dbReference type="SAM" id="SignalP"/>
    </source>
</evidence>
<dbReference type="InterPro" id="IPR038765">
    <property type="entry name" value="Papain-like_cys_pep_sf"/>
</dbReference>
<gene>
    <name evidence="7" type="ORF">EAX62_02495</name>
</gene>
<evidence type="ECO:0000256" key="3">
    <source>
        <dbReference type="ARBA" id="ARBA00022801"/>
    </source>
</evidence>
<sequence length="320" mass="33769">MLPSYGHRPSWKVHTHMLKRILPALMAALMGVTLALVPSNAAHANTSSSQAKVYSQPGDHLVNGRYWKTACEKYSSSVVRCETKIWTTKIVKSGGANVSHKGWVFNNLTYLPSSRAAWAKNPLGHKGTWTASDGRKWKTECDTAATGLGGCRSYALTGKKWVVNNIVQFSSSAVAAVTTIPAAAPKLANVPVEQSVAKAAAAATGSSKQKIVSAALAKVGSRYVHNASGPSSFDCSGLTAYAYKQAGITLPHSSRTQSSMGTRVSRSNLQPGDLVFYYSPISHVGIYIGNGKIVDAANPRSGVRVASVDSMPFSGGARVG</sequence>
<dbReference type="Proteomes" id="UP000275256">
    <property type="component" value="Unassembled WGS sequence"/>
</dbReference>
<dbReference type="GO" id="GO:0006508">
    <property type="term" value="P:proteolysis"/>
    <property type="evidence" value="ECO:0007669"/>
    <property type="project" value="UniProtKB-KW"/>
</dbReference>
<evidence type="ECO:0000256" key="4">
    <source>
        <dbReference type="ARBA" id="ARBA00022807"/>
    </source>
</evidence>